<dbReference type="Pfam" id="PF13537">
    <property type="entry name" value="GATase_7"/>
    <property type="match status" value="1"/>
</dbReference>
<feature type="domain" description="Glutamine amidotransferase type-2" evidence="12">
    <location>
        <begin position="8"/>
        <end position="234"/>
    </location>
</feature>
<evidence type="ECO:0000256" key="11">
    <source>
        <dbReference type="PIRSR" id="PIRSR000485-3"/>
    </source>
</evidence>
<evidence type="ECO:0000256" key="4">
    <source>
        <dbReference type="ARBA" id="ARBA00022679"/>
    </source>
</evidence>
<feature type="active site" description="Nucleophile" evidence="7 9">
    <location>
        <position position="8"/>
    </location>
</feature>
<dbReference type="GO" id="GO:0051539">
    <property type="term" value="F:4 iron, 4 sulfur cluster binding"/>
    <property type="evidence" value="ECO:0007669"/>
    <property type="project" value="UniProtKB-KW"/>
</dbReference>
<keyword evidence="7" id="KW-0004">4Fe-4S</keyword>
<dbReference type="Pfam" id="PF00156">
    <property type="entry name" value="Pribosyltran"/>
    <property type="match status" value="1"/>
</dbReference>
<reference evidence="13" key="1">
    <citation type="submission" date="2020-10" db="EMBL/GenBank/DDBJ databases">
        <authorList>
            <person name="Gilroy R."/>
        </authorList>
    </citation>
    <scope>NUCLEOTIDE SEQUENCE</scope>
    <source>
        <strain evidence="13">ChiSxjej1B13-7041</strain>
    </source>
</reference>
<dbReference type="InterPro" id="IPR029055">
    <property type="entry name" value="Ntn_hydrolases_N"/>
</dbReference>
<evidence type="ECO:0000256" key="9">
    <source>
        <dbReference type="PIRSR" id="PIRSR000485-1"/>
    </source>
</evidence>
<comment type="function">
    <text evidence="7">Catalyzes the formation of phosphoribosylamine from phosphoribosylpyrophosphate (PRPP) and glutamine.</text>
</comment>
<dbReference type="NCBIfam" id="TIGR01134">
    <property type="entry name" value="purF"/>
    <property type="match status" value="1"/>
</dbReference>
<dbReference type="AlphaFoldDB" id="A0A9D1JG69"/>
<dbReference type="InterPro" id="IPR017932">
    <property type="entry name" value="GATase_2_dom"/>
</dbReference>
<comment type="catalytic activity">
    <reaction evidence="7 8">
        <text>5-phospho-beta-D-ribosylamine + L-glutamate + diphosphate = 5-phospho-alpha-D-ribose 1-diphosphate + L-glutamine + H2O</text>
        <dbReference type="Rhea" id="RHEA:14905"/>
        <dbReference type="ChEBI" id="CHEBI:15377"/>
        <dbReference type="ChEBI" id="CHEBI:29985"/>
        <dbReference type="ChEBI" id="CHEBI:33019"/>
        <dbReference type="ChEBI" id="CHEBI:58017"/>
        <dbReference type="ChEBI" id="CHEBI:58359"/>
        <dbReference type="ChEBI" id="CHEBI:58681"/>
        <dbReference type="EC" id="2.4.2.14"/>
    </reaction>
</comment>
<sequence length="456" mass="50117">MDRIKEACGVFGCYDLEGNDVVSDIYYGLNALQHRGQESCGIAVSDTAGEQGNVRYKKDLGMVQEVFREGFKKELFGDIGIGHVRYSTTGETTAKNAQPLVLSYAKGSLSLAHNGNLVNIRQWREKLEGEGMIFHTTTDSEVIACCIARERVRSASVEEAVRRTLEKIRGAYALVIMSPRKLLAVRDPLGLKPLCLGRKGNRWVAASESCALEAVGAAFVRDVKPGEMVSITPEGIRSEYFRQKPEAARCAFEYIYFARLDSVLDQVPVYEARLRAGRLLYEAGPVEADLVAGVPDSGVPAAQGYAAASGIPFGIALYKNSYVGRTFIKPTQQEREDGVRMKLSVLASAVRGRRIVLVDDSLVRGTTMASLIHRMKEAGAKEVHVRISSPPFLHPCYFGTDIPTNRQLMAASRTREEICREIGADSLEYLRIEDLEEMAGGLKLCTGCFRGAYPVL</sequence>
<dbReference type="PIRSF" id="PIRSF000485">
    <property type="entry name" value="Amd_phspho_trans"/>
    <property type="match status" value="1"/>
</dbReference>
<evidence type="ECO:0000256" key="1">
    <source>
        <dbReference type="ARBA" id="ARBA00005209"/>
    </source>
</evidence>
<dbReference type="EMBL" id="DVHU01000088">
    <property type="protein sequence ID" value="HIR93688.1"/>
    <property type="molecule type" value="Genomic_DNA"/>
</dbReference>
<dbReference type="GO" id="GO:0000287">
    <property type="term" value="F:magnesium ion binding"/>
    <property type="evidence" value="ECO:0007669"/>
    <property type="project" value="UniProtKB-UniRule"/>
</dbReference>
<dbReference type="SUPFAM" id="SSF53271">
    <property type="entry name" value="PRTase-like"/>
    <property type="match status" value="1"/>
</dbReference>
<keyword evidence="4 7" id="KW-0808">Transferase</keyword>
<protein>
    <recommendedName>
        <fullName evidence="7">Amidophosphoribosyltransferase</fullName>
        <shortName evidence="7">ATase</shortName>
        <ecNumber evidence="7">2.4.2.14</ecNumber>
    </recommendedName>
    <alternativeName>
        <fullName evidence="7">Glutamine phosphoribosylpyrophosphate amidotransferase</fullName>
        <shortName evidence="7">GPATase</shortName>
    </alternativeName>
</protein>
<dbReference type="HAMAP" id="MF_01931">
    <property type="entry name" value="PurF"/>
    <property type="match status" value="1"/>
</dbReference>
<feature type="binding site" evidence="7 10">
    <location>
        <position position="359"/>
    </location>
    <ligand>
        <name>Mg(2+)</name>
        <dbReference type="ChEBI" id="CHEBI:18420"/>
    </ligand>
</feature>
<evidence type="ECO:0000256" key="8">
    <source>
        <dbReference type="PIRNR" id="PIRNR000485"/>
    </source>
</evidence>
<keyword evidence="7 11" id="KW-0408">Iron</keyword>
<comment type="similarity">
    <text evidence="2 7 8">In the C-terminal section; belongs to the purine/pyrimidine phosphoribosyltransferase family.</text>
</comment>
<dbReference type="PANTHER" id="PTHR11907">
    <property type="entry name" value="AMIDOPHOSPHORIBOSYLTRANSFERASE"/>
    <property type="match status" value="1"/>
</dbReference>
<keyword evidence="3 7" id="KW-0328">Glycosyltransferase</keyword>
<dbReference type="InterPro" id="IPR005854">
    <property type="entry name" value="PurF"/>
</dbReference>
<dbReference type="Gene3D" id="3.40.50.2020">
    <property type="match status" value="1"/>
</dbReference>
<comment type="pathway">
    <text evidence="1 7 8">Purine metabolism; IMP biosynthesis via de novo pathway; N(1)-(5-phospho-D-ribosyl)glycinamide from 5-phospho-alpha-D-ribose 1-diphosphate: step 1/2.</text>
</comment>
<dbReference type="InterPro" id="IPR029057">
    <property type="entry name" value="PRTase-like"/>
</dbReference>
<dbReference type="Gene3D" id="3.60.20.10">
    <property type="entry name" value="Glutamine Phosphoribosylpyrophosphate, subunit 1, domain 1"/>
    <property type="match status" value="1"/>
</dbReference>
<feature type="binding site" evidence="7 11">
    <location>
        <position position="445"/>
    </location>
    <ligand>
        <name>[4Fe-4S] cluster</name>
        <dbReference type="ChEBI" id="CHEBI:49883"/>
    </ligand>
</feature>
<dbReference type="GO" id="GO:0006189">
    <property type="term" value="P:'de novo' IMP biosynthetic process"/>
    <property type="evidence" value="ECO:0007669"/>
    <property type="project" value="UniProtKB-UniRule"/>
</dbReference>
<comment type="cofactor">
    <cofactor evidence="7 11">
        <name>[4Fe-4S] cluster</name>
        <dbReference type="ChEBI" id="CHEBI:49883"/>
    </cofactor>
    <text evidence="7 11">Binds 1 [4Fe-4S] cluster per subunit.</text>
</comment>
<feature type="binding site" evidence="7 10">
    <location>
        <position position="360"/>
    </location>
    <ligand>
        <name>Mg(2+)</name>
        <dbReference type="ChEBI" id="CHEBI:18420"/>
    </ligand>
</feature>
<evidence type="ECO:0000256" key="6">
    <source>
        <dbReference type="ARBA" id="ARBA00022962"/>
    </source>
</evidence>
<reference evidence="13" key="2">
    <citation type="journal article" date="2021" name="PeerJ">
        <title>Extensive microbial diversity within the chicken gut microbiome revealed by metagenomics and culture.</title>
        <authorList>
            <person name="Gilroy R."/>
            <person name="Ravi A."/>
            <person name="Getino M."/>
            <person name="Pursley I."/>
            <person name="Horton D.L."/>
            <person name="Alikhan N.F."/>
            <person name="Baker D."/>
            <person name="Gharbi K."/>
            <person name="Hall N."/>
            <person name="Watson M."/>
            <person name="Adriaenssens E.M."/>
            <person name="Foster-Nyarko E."/>
            <person name="Jarju S."/>
            <person name="Secka A."/>
            <person name="Antonio M."/>
            <person name="Oren A."/>
            <person name="Chaudhuri R.R."/>
            <person name="La Ragione R."/>
            <person name="Hildebrand F."/>
            <person name="Pallen M.J."/>
        </authorList>
    </citation>
    <scope>NUCLEOTIDE SEQUENCE</scope>
    <source>
        <strain evidence="13">ChiSxjej1B13-7041</strain>
    </source>
</reference>
<organism evidence="13 14">
    <name type="scientific">Candidatus Egerieimonas intestinavium</name>
    <dbReference type="NCBI Taxonomy" id="2840777"/>
    <lineage>
        <taxon>Bacteria</taxon>
        <taxon>Bacillati</taxon>
        <taxon>Bacillota</taxon>
        <taxon>Clostridia</taxon>
        <taxon>Lachnospirales</taxon>
        <taxon>Lachnospiraceae</taxon>
        <taxon>Lachnospiraceae incertae sedis</taxon>
        <taxon>Candidatus Egerieimonas</taxon>
    </lineage>
</organism>
<keyword evidence="7 10" id="KW-0460">Magnesium</keyword>
<evidence type="ECO:0000313" key="13">
    <source>
        <dbReference type="EMBL" id="HIR93688.1"/>
    </source>
</evidence>
<keyword evidence="7 11" id="KW-0411">Iron-sulfur</keyword>
<accession>A0A9D1JG69</accession>
<dbReference type="Proteomes" id="UP000886841">
    <property type="component" value="Unassembled WGS sequence"/>
</dbReference>
<keyword evidence="6 7" id="KW-0315">Glutamine amidotransferase</keyword>
<evidence type="ECO:0000256" key="2">
    <source>
        <dbReference type="ARBA" id="ARBA00010138"/>
    </source>
</evidence>
<dbReference type="PROSITE" id="PS51278">
    <property type="entry name" value="GATASE_TYPE_2"/>
    <property type="match status" value="1"/>
</dbReference>
<dbReference type="InterPro" id="IPR035584">
    <property type="entry name" value="PurF_N"/>
</dbReference>
<evidence type="ECO:0000256" key="5">
    <source>
        <dbReference type="ARBA" id="ARBA00022755"/>
    </source>
</evidence>
<evidence type="ECO:0000256" key="7">
    <source>
        <dbReference type="HAMAP-Rule" id="MF_01931"/>
    </source>
</evidence>
<feature type="binding site" evidence="7 11">
    <location>
        <position position="448"/>
    </location>
    <ligand>
        <name>[4Fe-4S] cluster</name>
        <dbReference type="ChEBI" id="CHEBI:49883"/>
    </ligand>
</feature>
<gene>
    <name evidence="7 13" type="primary">purF</name>
    <name evidence="13" type="ORF">IAB98_09750</name>
</gene>
<evidence type="ECO:0000313" key="14">
    <source>
        <dbReference type="Proteomes" id="UP000886841"/>
    </source>
</evidence>
<feature type="binding site" evidence="7 10">
    <location>
        <position position="297"/>
    </location>
    <ligand>
        <name>Mg(2+)</name>
        <dbReference type="ChEBI" id="CHEBI:18420"/>
    </ligand>
</feature>
<dbReference type="CDD" id="cd06223">
    <property type="entry name" value="PRTases_typeI"/>
    <property type="match status" value="1"/>
</dbReference>
<evidence type="ECO:0000256" key="3">
    <source>
        <dbReference type="ARBA" id="ARBA00022676"/>
    </source>
</evidence>
<evidence type="ECO:0000256" key="10">
    <source>
        <dbReference type="PIRSR" id="PIRSR000485-2"/>
    </source>
</evidence>
<proteinExistence type="inferred from homology"/>
<keyword evidence="7 10" id="KW-0479">Metal-binding</keyword>
<dbReference type="InterPro" id="IPR000836">
    <property type="entry name" value="PRTase_dom"/>
</dbReference>
<dbReference type="GO" id="GO:0004044">
    <property type="term" value="F:amidophosphoribosyltransferase activity"/>
    <property type="evidence" value="ECO:0007669"/>
    <property type="project" value="UniProtKB-UniRule"/>
</dbReference>
<comment type="caution">
    <text evidence="13">The sequence shown here is derived from an EMBL/GenBank/DDBJ whole genome shotgun (WGS) entry which is preliminary data.</text>
</comment>
<feature type="binding site" evidence="7 11">
    <location>
        <position position="250"/>
    </location>
    <ligand>
        <name>[4Fe-4S] cluster</name>
        <dbReference type="ChEBI" id="CHEBI:49883"/>
    </ligand>
</feature>
<comment type="cofactor">
    <cofactor evidence="7 10">
        <name>Mg(2+)</name>
        <dbReference type="ChEBI" id="CHEBI:18420"/>
    </cofactor>
    <text evidence="7 10">Binds 1 Mg(2+) ion per subunit.</text>
</comment>
<dbReference type="EC" id="2.4.2.14" evidence="7"/>
<dbReference type="SUPFAM" id="SSF56235">
    <property type="entry name" value="N-terminal nucleophile aminohydrolases (Ntn hydrolases)"/>
    <property type="match status" value="1"/>
</dbReference>
<name>A0A9D1JG69_9FIRM</name>
<dbReference type="CDD" id="cd00715">
    <property type="entry name" value="GPATase_N"/>
    <property type="match status" value="1"/>
</dbReference>
<dbReference type="GO" id="GO:0009113">
    <property type="term" value="P:purine nucleobase biosynthetic process"/>
    <property type="evidence" value="ECO:0007669"/>
    <property type="project" value="UniProtKB-UniRule"/>
</dbReference>
<feature type="binding site" evidence="7 11">
    <location>
        <position position="396"/>
    </location>
    <ligand>
        <name>[4Fe-4S] cluster</name>
        <dbReference type="ChEBI" id="CHEBI:49883"/>
    </ligand>
</feature>
<keyword evidence="5 7" id="KW-0658">Purine biosynthesis</keyword>
<evidence type="ECO:0000259" key="12">
    <source>
        <dbReference type="PROSITE" id="PS51278"/>
    </source>
</evidence>